<proteinExistence type="predicted"/>
<dbReference type="PANTHER" id="PTHR22916">
    <property type="entry name" value="GLYCOSYLTRANSFERASE"/>
    <property type="match status" value="1"/>
</dbReference>
<dbReference type="EMBL" id="FPIY01000001">
    <property type="protein sequence ID" value="SFW18518.1"/>
    <property type="molecule type" value="Genomic_DNA"/>
</dbReference>
<organism evidence="2 3">
    <name type="scientific">Cellulophaga fucicola</name>
    <dbReference type="NCBI Taxonomy" id="76595"/>
    <lineage>
        <taxon>Bacteria</taxon>
        <taxon>Pseudomonadati</taxon>
        <taxon>Bacteroidota</taxon>
        <taxon>Flavobacteriia</taxon>
        <taxon>Flavobacteriales</taxon>
        <taxon>Flavobacteriaceae</taxon>
        <taxon>Cellulophaga</taxon>
    </lineage>
</organism>
<dbReference type="Gene3D" id="3.90.550.10">
    <property type="entry name" value="Spore Coat Polysaccharide Biosynthesis Protein SpsA, Chain A"/>
    <property type="match status" value="1"/>
</dbReference>
<dbReference type="OrthoDB" id="597270at2"/>
<reference evidence="3" key="1">
    <citation type="submission" date="2016-11" db="EMBL/GenBank/DDBJ databases">
        <authorList>
            <person name="Varghese N."/>
            <person name="Submissions S."/>
        </authorList>
    </citation>
    <scope>NUCLEOTIDE SEQUENCE [LARGE SCALE GENOMIC DNA]</scope>
    <source>
        <strain evidence="3">DSM 24786</strain>
    </source>
</reference>
<accession>A0A1K1M984</accession>
<dbReference type="CDD" id="cd00761">
    <property type="entry name" value="Glyco_tranf_GTA_type"/>
    <property type="match status" value="1"/>
</dbReference>
<dbReference type="Gene3D" id="3.40.50.720">
    <property type="entry name" value="NAD(P)-binding Rossmann-like Domain"/>
    <property type="match status" value="1"/>
</dbReference>
<evidence type="ECO:0000313" key="2">
    <source>
        <dbReference type="EMBL" id="SFW18518.1"/>
    </source>
</evidence>
<dbReference type="InterPro" id="IPR029044">
    <property type="entry name" value="Nucleotide-diphossugar_trans"/>
</dbReference>
<dbReference type="GO" id="GO:0016758">
    <property type="term" value="F:hexosyltransferase activity"/>
    <property type="evidence" value="ECO:0007669"/>
    <property type="project" value="UniProtKB-ARBA"/>
</dbReference>
<protein>
    <submittedName>
        <fullName evidence="2">Glycosyltransferase involved in cell wall bisynthesis</fullName>
    </submittedName>
</protein>
<name>A0A1K1M984_9FLAO</name>
<dbReference type="PANTHER" id="PTHR22916:SF3">
    <property type="entry name" value="UDP-GLCNAC:BETAGAL BETA-1,3-N-ACETYLGLUCOSAMINYLTRANSFERASE-LIKE PROTEIN 1"/>
    <property type="match status" value="1"/>
</dbReference>
<dbReference type="Pfam" id="PF00535">
    <property type="entry name" value="Glycos_transf_2"/>
    <property type="match status" value="1"/>
</dbReference>
<dbReference type="STRING" id="76595.SAMN05660313_00349"/>
<evidence type="ECO:0000259" key="1">
    <source>
        <dbReference type="Pfam" id="PF00535"/>
    </source>
</evidence>
<keyword evidence="2" id="KW-0808">Transferase</keyword>
<sequence length="335" mass="38782">MQTPLVSILIPFKNVEKFLDECISSIILQTYKNWEIIAINDHSTDNSASILHAYAAKDNRIKTTLNTGKGIISALQFAYTLANGSYITRMDSDDIMTPNKIEVLLSLLLKNGQKHIAIGKVKYFAENGVNDGYKMYEEWLNKLTINGSNYSEIYKECVVPSPCWMVHKSDFDLVDGFNPNRYPEDYDLAFRFYKHNLKCIPCNSTLHLWRDYSTRTSRTSEHYAQNYFLDIKLDYFLELEHKANNTLIVWGAGKKGKEIAKKLLTKQIPFYWVCNNNKKIGKDIYDQKLHHFSSVAKQTNPLIIITVANQEEQVNIKTYLNSLNLNTVKDYFFFC</sequence>
<feature type="domain" description="Glycosyltransferase 2-like" evidence="1">
    <location>
        <begin position="7"/>
        <end position="171"/>
    </location>
</feature>
<dbReference type="InterPro" id="IPR001173">
    <property type="entry name" value="Glyco_trans_2-like"/>
</dbReference>
<keyword evidence="3" id="KW-1185">Reference proteome</keyword>
<gene>
    <name evidence="2" type="ORF">SAMN05660313_00349</name>
</gene>
<evidence type="ECO:0000313" key="3">
    <source>
        <dbReference type="Proteomes" id="UP000183257"/>
    </source>
</evidence>
<dbReference type="SUPFAM" id="SSF53448">
    <property type="entry name" value="Nucleotide-diphospho-sugar transferases"/>
    <property type="match status" value="1"/>
</dbReference>
<dbReference type="Proteomes" id="UP000183257">
    <property type="component" value="Unassembled WGS sequence"/>
</dbReference>
<dbReference type="RefSeq" id="WP_072302028.1">
    <property type="nucleotide sequence ID" value="NZ_FPIY01000001.1"/>
</dbReference>
<dbReference type="AlphaFoldDB" id="A0A1K1M984"/>